<evidence type="ECO:0000313" key="4">
    <source>
        <dbReference type="Proteomes" id="UP000594260"/>
    </source>
</evidence>
<reference evidence="3" key="1">
    <citation type="submission" date="2021-01" db="UniProtKB">
        <authorList>
            <consortium name="EnsemblMetazoa"/>
        </authorList>
    </citation>
    <scope>IDENTIFICATION</scope>
</reference>
<dbReference type="RefSeq" id="XP_022663139.1">
    <property type="nucleotide sequence ID" value="XM_022807404.1"/>
</dbReference>
<feature type="region of interest" description="Disordered" evidence="1">
    <location>
        <begin position="198"/>
        <end position="239"/>
    </location>
</feature>
<dbReference type="InterPro" id="IPR000210">
    <property type="entry name" value="BTB/POZ_dom"/>
</dbReference>
<dbReference type="EnsemblMetazoa" id="XM_022807404">
    <property type="protein sequence ID" value="XP_022663139"/>
    <property type="gene ID" value="LOC111251104"/>
</dbReference>
<dbReference type="PANTHER" id="PTHR45632">
    <property type="entry name" value="LD33804P"/>
    <property type="match status" value="1"/>
</dbReference>
<dbReference type="AlphaFoldDB" id="A0A7M7K8A2"/>
<dbReference type="GeneID" id="111251104"/>
<name>A0A7M7K8A2_VARDE</name>
<dbReference type="InterPro" id="IPR011333">
    <property type="entry name" value="SKP1/BTB/POZ_sf"/>
</dbReference>
<feature type="region of interest" description="Disordered" evidence="1">
    <location>
        <begin position="298"/>
        <end position="318"/>
    </location>
</feature>
<dbReference type="KEGG" id="vde:111251104"/>
<dbReference type="PROSITE" id="PS50097">
    <property type="entry name" value="BTB"/>
    <property type="match status" value="1"/>
</dbReference>
<dbReference type="CDD" id="cd18186">
    <property type="entry name" value="BTB_POZ_ZBTB_KLHL-like"/>
    <property type="match status" value="1"/>
</dbReference>
<organism evidence="3 4">
    <name type="scientific">Varroa destructor</name>
    <name type="common">Honeybee mite</name>
    <dbReference type="NCBI Taxonomy" id="109461"/>
    <lineage>
        <taxon>Eukaryota</taxon>
        <taxon>Metazoa</taxon>
        <taxon>Ecdysozoa</taxon>
        <taxon>Arthropoda</taxon>
        <taxon>Chelicerata</taxon>
        <taxon>Arachnida</taxon>
        <taxon>Acari</taxon>
        <taxon>Parasitiformes</taxon>
        <taxon>Mesostigmata</taxon>
        <taxon>Gamasina</taxon>
        <taxon>Dermanyssoidea</taxon>
        <taxon>Varroidae</taxon>
        <taxon>Varroa</taxon>
    </lineage>
</organism>
<dbReference type="Proteomes" id="UP000594260">
    <property type="component" value="Unplaced"/>
</dbReference>
<evidence type="ECO:0000313" key="3">
    <source>
        <dbReference type="EnsemblMetazoa" id="XP_022663139"/>
    </source>
</evidence>
<sequence length="345" mass="38379">MDPSLEDFSANLSTENHGQIILQRLEEQRATKLCDVVVLSSDRRKYPCHKAVLAANSTLLRDKAMKSNKIQTDIAAEVLELILDYFYTGSVRIEENNCIELLDASVSLMVTPLEGAISHYIKRVAQENTRPFIESSMLLKVPPNLMKNAIGDILIANSFSKRALLLQVVEALADWAAVDHATRWEVYRELLERVKSDKNTSRQTSCPVTPLSYPSSIHSSESANHSASPSSRSTSVDSAAVMQHSTPLGIFRSRNMVLPSTSAAEDQGDMYFELELSKVGRKEENGWDCVSELATATDKNSEAPMDASMATGASETTWSQYEREMREVIEELKAKQLSDDEDIKL</sequence>
<proteinExistence type="predicted"/>
<dbReference type="Gene3D" id="3.30.710.10">
    <property type="entry name" value="Potassium Channel Kv1.1, Chain A"/>
    <property type="match status" value="1"/>
</dbReference>
<evidence type="ECO:0000259" key="2">
    <source>
        <dbReference type="PROSITE" id="PS50097"/>
    </source>
</evidence>
<accession>A0A7M7K8A2</accession>
<dbReference type="SUPFAM" id="SSF54695">
    <property type="entry name" value="POZ domain"/>
    <property type="match status" value="1"/>
</dbReference>
<dbReference type="OrthoDB" id="6418787at2759"/>
<dbReference type="SMART" id="SM00225">
    <property type="entry name" value="BTB"/>
    <property type="match status" value="1"/>
</dbReference>
<feature type="domain" description="BTB" evidence="2">
    <location>
        <begin position="34"/>
        <end position="95"/>
    </location>
</feature>
<dbReference type="Pfam" id="PF00651">
    <property type="entry name" value="BTB"/>
    <property type="match status" value="1"/>
</dbReference>
<evidence type="ECO:0000256" key="1">
    <source>
        <dbReference type="SAM" id="MobiDB-lite"/>
    </source>
</evidence>
<dbReference type="InParanoid" id="A0A7M7K8A2"/>
<protein>
    <recommendedName>
        <fullName evidence="2">BTB domain-containing protein</fullName>
    </recommendedName>
</protein>
<feature type="compositionally biased region" description="Low complexity" evidence="1">
    <location>
        <begin position="215"/>
        <end position="239"/>
    </location>
</feature>
<keyword evidence="4" id="KW-1185">Reference proteome</keyword>